<dbReference type="AlphaFoldDB" id="A0A2U0I7A6"/>
<keyword evidence="3" id="KW-1185">Reference proteome</keyword>
<dbReference type="RefSeq" id="WP_116692730.1">
    <property type="nucleotide sequence ID" value="NZ_QEHR01000001.1"/>
</dbReference>
<comment type="caution">
    <text evidence="2">The sequence shown here is derived from an EMBL/GenBank/DDBJ whole genome shotgun (WGS) entry which is preliminary data.</text>
</comment>
<proteinExistence type="predicted"/>
<dbReference type="SUPFAM" id="SSF56935">
    <property type="entry name" value="Porins"/>
    <property type="match status" value="1"/>
</dbReference>
<organism evidence="2 3">
    <name type="scientific">Marixanthomonas spongiae</name>
    <dbReference type="NCBI Taxonomy" id="2174845"/>
    <lineage>
        <taxon>Bacteria</taxon>
        <taxon>Pseudomonadati</taxon>
        <taxon>Bacteroidota</taxon>
        <taxon>Flavobacteriia</taxon>
        <taxon>Flavobacteriales</taxon>
        <taxon>Flavobacteriaceae</taxon>
        <taxon>Marixanthomonas</taxon>
    </lineage>
</organism>
<keyword evidence="1" id="KW-0732">Signal</keyword>
<sequence>MKRSIFFLITVISMATVQAQSIVDGLRYSQENTTGTARFNAMSGAFGALGGDLSALAINPAGGAVFLRNEASISASVKDQDNESLYFGTLAKSLKTDVNLNQVGGIFVFDNRDENSNWKKFTLGVNYNNTQNFDNDLFITGRGNTSIANFFLEQAQGIPLNLLQLQGSESISDLYSFLGENQGTAAQNAFLGYQGFIFDPVEPENSGNTQYTTNVAPGNFNQEYSLVSDGYSGKYSLNLATQFTNDFYFGINLNSHIIDYRQSTFLAEANNNEGSTVNGIGFENSLDVLGTGFSAQFGAIAKVANNLRLGLTYDTPTWFTISEETTQYLETRHTADGQNTTTVVDPRVLNIYEDYELKTPGKLTASAAYIFGKSGLISFDYAYKDYSEISFKPTSDPVFSAENSFINNTLQGASTFRVGGEYRLDEVSFRAGYRFEESPYKNKELMDDLNGFSLGLGYTFGNCYLDISYVRTEQERRQQLYNIGLTDTALVNTVNNAYVFTLGLKL</sequence>
<gene>
    <name evidence="2" type="ORF">DDV96_00205</name>
</gene>
<dbReference type="OrthoDB" id="9765571at2"/>
<dbReference type="Gene3D" id="2.40.160.60">
    <property type="entry name" value="Outer membrane protein transport protein (OMPP1/FadL/TodX)"/>
    <property type="match status" value="1"/>
</dbReference>
<evidence type="ECO:0000313" key="3">
    <source>
        <dbReference type="Proteomes" id="UP000245962"/>
    </source>
</evidence>
<name>A0A2U0I7A6_9FLAO</name>
<dbReference type="EMBL" id="QEHR01000001">
    <property type="protein sequence ID" value="PVW16986.1"/>
    <property type="molecule type" value="Genomic_DNA"/>
</dbReference>
<reference evidence="2 3" key="1">
    <citation type="submission" date="2018-04" db="EMBL/GenBank/DDBJ databases">
        <title>Marixanthomonas spongiae HN-E44 sp. nov., isolated from a marine sponge.</title>
        <authorList>
            <person name="Luo L."/>
            <person name="Zhuang L."/>
        </authorList>
    </citation>
    <scope>NUCLEOTIDE SEQUENCE [LARGE SCALE GENOMIC DNA]</scope>
    <source>
        <strain evidence="2 3">HN-E44</strain>
    </source>
</reference>
<evidence type="ECO:0000313" key="2">
    <source>
        <dbReference type="EMBL" id="PVW16986.1"/>
    </source>
</evidence>
<dbReference type="Proteomes" id="UP000245962">
    <property type="component" value="Unassembled WGS sequence"/>
</dbReference>
<protein>
    <submittedName>
        <fullName evidence="2">Transporter</fullName>
    </submittedName>
</protein>
<evidence type="ECO:0000256" key="1">
    <source>
        <dbReference type="SAM" id="SignalP"/>
    </source>
</evidence>
<feature type="chain" id="PRO_5015570595" evidence="1">
    <location>
        <begin position="20"/>
        <end position="506"/>
    </location>
</feature>
<accession>A0A2U0I7A6</accession>
<feature type="signal peptide" evidence="1">
    <location>
        <begin position="1"/>
        <end position="19"/>
    </location>
</feature>